<sequence>MDIEAILNEVTAFITYQGDRVFRNWAQFDIAKIAVDNVDVTTNFDIEIEREFYELVSKKFPEHGFVGEELHELNKDAELKWHIDPIDGTKYFAQGIPLWGITLALVQNETPILGLIYNPTTKQLYRAAKGLGAYLNDSKLQFKSGIETSKLQLALDLTTRKYDWDNLQDRLGEIVSQLMKDYYRVRMFGNGAYALAWLAQGMFGVYVDPYRHTDKFVDIAAGIIIAEEAGASYERINLGNSMEQIVVANQRLFDDLKKTISLK</sequence>
<feature type="binding site" evidence="3">
    <location>
        <position position="87"/>
    </location>
    <ligand>
        <name>Mg(2+)</name>
        <dbReference type="ChEBI" id="CHEBI:18420"/>
        <label>1</label>
        <note>catalytic</note>
    </ligand>
</feature>
<comment type="caution">
    <text evidence="4">The sequence shown here is derived from an EMBL/GenBank/DDBJ whole genome shotgun (WGS) entry which is preliminary data.</text>
</comment>
<dbReference type="Gene3D" id="3.30.540.10">
    <property type="entry name" value="Fructose-1,6-Bisphosphatase, subunit A, domain 1"/>
    <property type="match status" value="1"/>
</dbReference>
<dbReference type="GO" id="GO:0046854">
    <property type="term" value="P:phosphatidylinositol phosphate biosynthetic process"/>
    <property type="evidence" value="ECO:0007669"/>
    <property type="project" value="InterPro"/>
</dbReference>
<evidence type="ECO:0000256" key="1">
    <source>
        <dbReference type="ARBA" id="ARBA00022723"/>
    </source>
</evidence>
<evidence type="ECO:0000313" key="5">
    <source>
        <dbReference type="Proteomes" id="UP000070449"/>
    </source>
</evidence>
<dbReference type="PROSITE" id="PS00630">
    <property type="entry name" value="IMP_2"/>
    <property type="match status" value="1"/>
</dbReference>
<accession>A0A136KJ86</accession>
<dbReference type="CDD" id="cd01637">
    <property type="entry name" value="IMPase_like"/>
    <property type="match status" value="1"/>
</dbReference>
<dbReference type="GO" id="GO:0008934">
    <property type="term" value="F:inositol monophosphate 1-phosphatase activity"/>
    <property type="evidence" value="ECO:0007669"/>
    <property type="project" value="TreeGrafter"/>
</dbReference>
<dbReference type="Proteomes" id="UP000070449">
    <property type="component" value="Unassembled WGS sequence"/>
</dbReference>
<dbReference type="GO" id="GO:0007165">
    <property type="term" value="P:signal transduction"/>
    <property type="evidence" value="ECO:0007669"/>
    <property type="project" value="TreeGrafter"/>
</dbReference>
<dbReference type="SUPFAM" id="SSF56655">
    <property type="entry name" value="Carbohydrate phosphatase"/>
    <property type="match status" value="1"/>
</dbReference>
<dbReference type="GO" id="GO:0046872">
    <property type="term" value="F:metal ion binding"/>
    <property type="evidence" value="ECO:0007669"/>
    <property type="project" value="UniProtKB-KW"/>
</dbReference>
<dbReference type="PANTHER" id="PTHR20854">
    <property type="entry name" value="INOSITOL MONOPHOSPHATASE"/>
    <property type="match status" value="1"/>
</dbReference>
<dbReference type="Gene3D" id="3.40.190.80">
    <property type="match status" value="1"/>
</dbReference>
<dbReference type="Pfam" id="PF00459">
    <property type="entry name" value="Inositol_P"/>
    <property type="match status" value="1"/>
</dbReference>
<dbReference type="InterPro" id="IPR020550">
    <property type="entry name" value="Inositol_monophosphatase_CS"/>
</dbReference>
<proteinExistence type="predicted"/>
<keyword evidence="2 3" id="KW-0460">Magnesium</keyword>
<dbReference type="STRING" id="1617427.UZ20_WS6002000556"/>
<reference evidence="4 5" key="1">
    <citation type="submission" date="2015-02" db="EMBL/GenBank/DDBJ databases">
        <title>Improved understanding of the partial-nitritation anammox process through 23 genomes representing the majority of the microbial community.</title>
        <authorList>
            <person name="Speth D.R."/>
            <person name="In T Zandt M."/>
            <person name="Guerrero Cruz S."/>
            <person name="Jetten M.S."/>
            <person name="Dutilh B.E."/>
        </authorList>
    </citation>
    <scope>NUCLEOTIDE SEQUENCE [LARGE SCALE GENOMIC DNA]</scope>
    <source>
        <strain evidence="4">OLB21</strain>
    </source>
</reference>
<evidence type="ECO:0000256" key="3">
    <source>
        <dbReference type="PIRSR" id="PIRSR600760-2"/>
    </source>
</evidence>
<feature type="binding site" evidence="3">
    <location>
        <position position="84"/>
    </location>
    <ligand>
        <name>Mg(2+)</name>
        <dbReference type="ChEBI" id="CHEBI:18420"/>
        <label>1</label>
        <note>catalytic</note>
    </ligand>
</feature>
<dbReference type="InterPro" id="IPR000760">
    <property type="entry name" value="Inositol_monophosphatase-like"/>
</dbReference>
<dbReference type="EMBL" id="JYPD01000017">
    <property type="protein sequence ID" value="KXK09506.1"/>
    <property type="molecule type" value="Genomic_DNA"/>
</dbReference>
<comment type="cofactor">
    <cofactor evidence="3">
        <name>Mg(2+)</name>
        <dbReference type="ChEBI" id="CHEBI:18420"/>
    </cofactor>
</comment>
<dbReference type="PRINTS" id="PR00377">
    <property type="entry name" value="IMPHPHTASES"/>
</dbReference>
<dbReference type="EC" id="3.1.3.25" evidence="4"/>
<evidence type="ECO:0000256" key="2">
    <source>
        <dbReference type="ARBA" id="ARBA00022842"/>
    </source>
</evidence>
<dbReference type="AlphaFoldDB" id="A0A136KJ86"/>
<name>A0A136KJ86_9BACT</name>
<evidence type="ECO:0000313" key="4">
    <source>
        <dbReference type="EMBL" id="KXK09506.1"/>
    </source>
</evidence>
<organism evidence="4 5">
    <name type="scientific">candidate division WS6 bacterium OLB21</name>
    <dbReference type="NCBI Taxonomy" id="1617427"/>
    <lineage>
        <taxon>Bacteria</taxon>
        <taxon>Candidatus Dojkabacteria</taxon>
    </lineage>
</organism>
<feature type="binding site" evidence="3">
    <location>
        <position position="86"/>
    </location>
    <ligand>
        <name>Mg(2+)</name>
        <dbReference type="ChEBI" id="CHEBI:18420"/>
        <label>1</label>
        <note>catalytic</note>
    </ligand>
</feature>
<dbReference type="PANTHER" id="PTHR20854:SF4">
    <property type="entry name" value="INOSITOL-1-MONOPHOSPHATASE-RELATED"/>
    <property type="match status" value="1"/>
</dbReference>
<feature type="binding site" evidence="3">
    <location>
        <position position="68"/>
    </location>
    <ligand>
        <name>Mg(2+)</name>
        <dbReference type="ChEBI" id="CHEBI:18420"/>
        <label>1</label>
        <note>catalytic</note>
    </ligand>
</feature>
<dbReference type="GO" id="GO:0006020">
    <property type="term" value="P:inositol metabolic process"/>
    <property type="evidence" value="ECO:0007669"/>
    <property type="project" value="TreeGrafter"/>
</dbReference>
<feature type="binding site" evidence="3">
    <location>
        <position position="218"/>
    </location>
    <ligand>
        <name>Mg(2+)</name>
        <dbReference type="ChEBI" id="CHEBI:18420"/>
        <label>1</label>
        <note>catalytic</note>
    </ligand>
</feature>
<gene>
    <name evidence="4" type="primary">suhB_1</name>
    <name evidence="4" type="ORF">UZ20_WS6002000556</name>
</gene>
<protein>
    <submittedName>
        <fullName evidence="4">Inositol-1-monophosphatase</fullName>
        <ecNumber evidence="4">3.1.3.25</ecNumber>
    </submittedName>
</protein>
<keyword evidence="1 3" id="KW-0479">Metal-binding</keyword>
<keyword evidence="4" id="KW-0378">Hydrolase</keyword>